<dbReference type="OrthoDB" id="2262349at2759"/>
<gene>
    <name evidence="2" type="ORF">DBV05_g11161</name>
</gene>
<dbReference type="PANTHER" id="PTHR31644">
    <property type="entry name" value="TRANSCRIPTIONAL ACTIVATOR ARO80-RELATED"/>
    <property type="match status" value="1"/>
</dbReference>
<dbReference type="EMBL" id="VCHE01000148">
    <property type="protein sequence ID" value="KAB2570181.1"/>
    <property type="molecule type" value="Genomic_DNA"/>
</dbReference>
<dbReference type="GO" id="GO:0005634">
    <property type="term" value="C:nucleus"/>
    <property type="evidence" value="ECO:0007669"/>
    <property type="project" value="TreeGrafter"/>
</dbReference>
<dbReference type="GO" id="GO:0009074">
    <property type="term" value="P:aromatic amino acid family catabolic process"/>
    <property type="evidence" value="ECO:0007669"/>
    <property type="project" value="TreeGrafter"/>
</dbReference>
<dbReference type="InterPro" id="IPR052780">
    <property type="entry name" value="AAA_Catabolism_Regulators"/>
</dbReference>
<keyword evidence="3" id="KW-1185">Reference proteome</keyword>
<evidence type="ECO:0008006" key="4">
    <source>
        <dbReference type="Google" id="ProtNLM"/>
    </source>
</evidence>
<sequence>MRRANRSHNPRPSRLPKGEEPPGRPRLQSTGEGPAVTRAVEAPEEGRAVVTAFTWTQFALCRDGYLSPQDADYLIDYFFRYMHPMYPLVDHKYCNIANRAQFATEEAFLCTTVLAITSRYAWHQASAFSARATEVHGALYRHVQSELQRCLWGSGPERYSEARTLSIIESIMLIVEWRPRSMDMITPPKDIVGDYALEQYGYAAAPTTADVSLESHVRTAWDAFKAVNITSWRLLCTAVNLADEIGLHSAITKLQHTPSQARHARVQEFLVSLVWERSFRLGRRCQLSHPADGSKAIANAPDGQFLNNILESRMELYRLTRLIENTLYPSARQTADLIARGNYQTAVDDFSGLLAAWKTRFDRVKASSPPLAKHLEIMWQGTRAFLYSISLRALLRERSLPPSRLESGNNGNGQGARPPPRMLQMDQSSRQDHHMAEEWLQASESAIGVALELHREGLLRLAPLNVLYHVIAASLAVLKAERLPLRTTTADPRHLLTQLVRALEDSSVDDAHFSARYAACLESMMGCLEEDRRRCVGRAHGGPADDAAAANSSSLDGGGGDPTGIAIPGFETPFGVFEGASHDHLSFLDCNNEDWSRWLSF</sequence>
<feature type="compositionally biased region" description="Basic residues" evidence="1">
    <location>
        <begin position="1"/>
        <end position="11"/>
    </location>
</feature>
<dbReference type="AlphaFoldDB" id="A0A5N5CXV6"/>
<feature type="region of interest" description="Disordered" evidence="1">
    <location>
        <begin position="401"/>
        <end position="435"/>
    </location>
</feature>
<proteinExistence type="predicted"/>
<organism evidence="2 3">
    <name type="scientific">Lasiodiplodia theobromae</name>
    <dbReference type="NCBI Taxonomy" id="45133"/>
    <lineage>
        <taxon>Eukaryota</taxon>
        <taxon>Fungi</taxon>
        <taxon>Dikarya</taxon>
        <taxon>Ascomycota</taxon>
        <taxon>Pezizomycotina</taxon>
        <taxon>Dothideomycetes</taxon>
        <taxon>Dothideomycetes incertae sedis</taxon>
        <taxon>Botryosphaeriales</taxon>
        <taxon>Botryosphaeriaceae</taxon>
        <taxon>Lasiodiplodia</taxon>
    </lineage>
</organism>
<feature type="region of interest" description="Disordered" evidence="1">
    <location>
        <begin position="1"/>
        <end position="35"/>
    </location>
</feature>
<dbReference type="Proteomes" id="UP000325902">
    <property type="component" value="Unassembled WGS sequence"/>
</dbReference>
<protein>
    <recommendedName>
        <fullName evidence="4">Transcription factor domain-containing protein</fullName>
    </recommendedName>
</protein>
<evidence type="ECO:0000313" key="3">
    <source>
        <dbReference type="Proteomes" id="UP000325902"/>
    </source>
</evidence>
<dbReference type="PANTHER" id="PTHR31644:SF2">
    <property type="entry name" value="TRANSCRIPTIONAL ACTIVATOR ARO80-RELATED"/>
    <property type="match status" value="1"/>
</dbReference>
<reference evidence="2 3" key="1">
    <citation type="journal article" date="2019" name="Sci. Rep.">
        <title>A multi-omics analysis of the grapevine pathogen Lasiodiplodia theobromae reveals that temperature affects the expression of virulence- and pathogenicity-related genes.</title>
        <authorList>
            <person name="Felix C."/>
            <person name="Meneses R."/>
            <person name="Goncalves M.F.M."/>
            <person name="Tilleman L."/>
            <person name="Duarte A.S."/>
            <person name="Jorrin-Novo J.V."/>
            <person name="Van de Peer Y."/>
            <person name="Deforce D."/>
            <person name="Van Nieuwerburgh F."/>
            <person name="Esteves A.C."/>
            <person name="Alves A."/>
        </authorList>
    </citation>
    <scope>NUCLEOTIDE SEQUENCE [LARGE SCALE GENOMIC DNA]</scope>
    <source>
        <strain evidence="2 3">LA-SOL3</strain>
    </source>
</reference>
<dbReference type="GO" id="GO:0000981">
    <property type="term" value="F:DNA-binding transcription factor activity, RNA polymerase II-specific"/>
    <property type="evidence" value="ECO:0007669"/>
    <property type="project" value="TreeGrafter"/>
</dbReference>
<evidence type="ECO:0000256" key="1">
    <source>
        <dbReference type="SAM" id="MobiDB-lite"/>
    </source>
</evidence>
<dbReference type="CDD" id="cd12148">
    <property type="entry name" value="fungal_TF_MHR"/>
    <property type="match status" value="1"/>
</dbReference>
<dbReference type="GO" id="GO:0045944">
    <property type="term" value="P:positive regulation of transcription by RNA polymerase II"/>
    <property type="evidence" value="ECO:0007669"/>
    <property type="project" value="TreeGrafter"/>
</dbReference>
<accession>A0A5N5CXV6</accession>
<evidence type="ECO:0000313" key="2">
    <source>
        <dbReference type="EMBL" id="KAB2570181.1"/>
    </source>
</evidence>
<name>A0A5N5CXV6_9PEZI</name>
<comment type="caution">
    <text evidence="2">The sequence shown here is derived from an EMBL/GenBank/DDBJ whole genome shotgun (WGS) entry which is preliminary data.</text>
</comment>